<dbReference type="Pfam" id="PF00668">
    <property type="entry name" value="Condensation"/>
    <property type="match status" value="1"/>
</dbReference>
<keyword evidence="3" id="KW-0597">Phosphoprotein</keyword>
<dbReference type="GO" id="GO:0008610">
    <property type="term" value="P:lipid biosynthetic process"/>
    <property type="evidence" value="ECO:0007669"/>
    <property type="project" value="UniProtKB-ARBA"/>
</dbReference>
<dbReference type="Gene3D" id="3.30.559.30">
    <property type="entry name" value="Nonribosomal peptide synthetase, condensation domain"/>
    <property type="match status" value="1"/>
</dbReference>
<dbReference type="EMBL" id="POUA01000003">
    <property type="protein sequence ID" value="PZG56751.1"/>
    <property type="molecule type" value="Genomic_DNA"/>
</dbReference>
<evidence type="ECO:0000256" key="2">
    <source>
        <dbReference type="ARBA" id="ARBA00022450"/>
    </source>
</evidence>
<dbReference type="GO" id="GO:0044550">
    <property type="term" value="P:secondary metabolite biosynthetic process"/>
    <property type="evidence" value="ECO:0007669"/>
    <property type="project" value="TreeGrafter"/>
</dbReference>
<organism evidence="5 6">
    <name type="scientific">Spongiactinospora gelatinilytica</name>
    <dbReference type="NCBI Taxonomy" id="2666298"/>
    <lineage>
        <taxon>Bacteria</taxon>
        <taxon>Bacillati</taxon>
        <taxon>Actinomycetota</taxon>
        <taxon>Actinomycetes</taxon>
        <taxon>Streptosporangiales</taxon>
        <taxon>Streptosporangiaceae</taxon>
        <taxon>Spongiactinospora</taxon>
    </lineage>
</organism>
<comment type="caution">
    <text evidence="5">The sequence shown here is derived from an EMBL/GenBank/DDBJ whole genome shotgun (WGS) entry which is preliminary data.</text>
</comment>
<dbReference type="InterPro" id="IPR001242">
    <property type="entry name" value="Condensation_dom"/>
</dbReference>
<reference evidence="5 6" key="1">
    <citation type="submission" date="2018-01" db="EMBL/GenBank/DDBJ databases">
        <title>Draft genome sequence of Sphaerisporangium sp. 7K107.</title>
        <authorList>
            <person name="Sahin N."/>
            <person name="Saygin H."/>
            <person name="Ay H."/>
        </authorList>
    </citation>
    <scope>NUCLEOTIDE SEQUENCE [LARGE SCALE GENOMIC DNA]</scope>
    <source>
        <strain evidence="5 6">7K107</strain>
    </source>
</reference>
<dbReference type="InterPro" id="IPR009081">
    <property type="entry name" value="PP-bd_ACP"/>
</dbReference>
<dbReference type="GO" id="GO:0003824">
    <property type="term" value="F:catalytic activity"/>
    <property type="evidence" value="ECO:0007669"/>
    <property type="project" value="InterPro"/>
</dbReference>
<comment type="cofactor">
    <cofactor evidence="1">
        <name>pantetheine 4'-phosphate</name>
        <dbReference type="ChEBI" id="CHEBI:47942"/>
    </cofactor>
</comment>
<dbReference type="SUPFAM" id="SSF47336">
    <property type="entry name" value="ACP-like"/>
    <property type="match status" value="1"/>
</dbReference>
<protein>
    <recommendedName>
        <fullName evidence="4">Carrier domain-containing protein</fullName>
    </recommendedName>
</protein>
<proteinExistence type="predicted"/>
<sequence length="491" mass="52304">MIGTTTVDAVQHGMWINERLGAGSAYHVPVVVRLRGPLDRGALIRACAAVLERHPVLSGRVEEDDGVPYLRSGDAPVEVAHIAAEGEALSEILRREVVRPFDLAAGPLVRFTMVGESPLRHLLLVVAHHLVFDGRSKDLLVAELAAAYGGARPPVFPVPEVSGSDAEPAPGFWDTRWREPGPVALPGVPGRSRGTAPGRTVAFETDTDFAIPGLTRFEVLTAALHALLRSYGNQDVVTAIDLSTRRPGDAAVIGSFVNELPLFSRPEAGMPFADFAAGLRAELRALYAHRHLPLARAVPGLRPHAALAPVSISYRRREEPEPDFAGLDASVEWLAANHAVRGSLQLQFLDTAGGLTGSLRYDPEEVPDAGTVAGDLVALLDRVAAAPDAPLSKLLDIRAAHVAEAVSAAPVTEAPAEVDDPLVGEVAGIWEEVLGISPIGPHDDIFDLGAHSLTITQIIARMRKRLKLEVPLDAFFETPTIAGVLQAVRND</sequence>
<dbReference type="RefSeq" id="WP_111165107.1">
    <property type="nucleotide sequence ID" value="NZ_POUA01000003.1"/>
</dbReference>
<evidence type="ECO:0000256" key="1">
    <source>
        <dbReference type="ARBA" id="ARBA00001957"/>
    </source>
</evidence>
<dbReference type="PANTHER" id="PTHR45527">
    <property type="entry name" value="NONRIBOSOMAL PEPTIDE SYNTHETASE"/>
    <property type="match status" value="1"/>
</dbReference>
<keyword evidence="2" id="KW-0596">Phosphopantetheine</keyword>
<dbReference type="SMART" id="SM00823">
    <property type="entry name" value="PKS_PP"/>
    <property type="match status" value="1"/>
</dbReference>
<evidence type="ECO:0000313" key="5">
    <source>
        <dbReference type="EMBL" id="PZG56751.1"/>
    </source>
</evidence>
<dbReference type="Gene3D" id="3.30.559.10">
    <property type="entry name" value="Chloramphenicol acetyltransferase-like domain"/>
    <property type="match status" value="1"/>
</dbReference>
<dbReference type="AlphaFoldDB" id="A0A2W2H7U6"/>
<name>A0A2W2H7U6_9ACTN</name>
<dbReference type="PROSITE" id="PS00012">
    <property type="entry name" value="PHOSPHOPANTETHEINE"/>
    <property type="match status" value="1"/>
</dbReference>
<dbReference type="InterPro" id="IPR036736">
    <property type="entry name" value="ACP-like_sf"/>
</dbReference>
<dbReference type="Proteomes" id="UP000248544">
    <property type="component" value="Unassembled WGS sequence"/>
</dbReference>
<evidence type="ECO:0000259" key="4">
    <source>
        <dbReference type="PROSITE" id="PS50075"/>
    </source>
</evidence>
<feature type="domain" description="Carrier" evidence="4">
    <location>
        <begin position="417"/>
        <end position="491"/>
    </location>
</feature>
<dbReference type="PANTHER" id="PTHR45527:SF1">
    <property type="entry name" value="FATTY ACID SYNTHASE"/>
    <property type="match status" value="1"/>
</dbReference>
<dbReference type="GO" id="GO:0031177">
    <property type="term" value="F:phosphopantetheine binding"/>
    <property type="evidence" value="ECO:0007669"/>
    <property type="project" value="InterPro"/>
</dbReference>
<dbReference type="GO" id="GO:0043041">
    <property type="term" value="P:amino acid activation for nonribosomal peptide biosynthetic process"/>
    <property type="evidence" value="ECO:0007669"/>
    <property type="project" value="TreeGrafter"/>
</dbReference>
<dbReference type="SUPFAM" id="SSF52777">
    <property type="entry name" value="CoA-dependent acyltransferases"/>
    <property type="match status" value="2"/>
</dbReference>
<accession>A0A2W2H7U6</accession>
<evidence type="ECO:0000313" key="6">
    <source>
        <dbReference type="Proteomes" id="UP000248544"/>
    </source>
</evidence>
<dbReference type="InterPro" id="IPR006162">
    <property type="entry name" value="Ppantetheine_attach_site"/>
</dbReference>
<keyword evidence="6" id="KW-1185">Reference proteome</keyword>
<dbReference type="InterPro" id="IPR020806">
    <property type="entry name" value="PKS_PP-bd"/>
</dbReference>
<dbReference type="Pfam" id="PF00550">
    <property type="entry name" value="PP-binding"/>
    <property type="match status" value="1"/>
</dbReference>
<evidence type="ECO:0000256" key="3">
    <source>
        <dbReference type="ARBA" id="ARBA00022553"/>
    </source>
</evidence>
<dbReference type="InterPro" id="IPR023213">
    <property type="entry name" value="CAT-like_dom_sf"/>
</dbReference>
<dbReference type="Gene3D" id="1.10.1200.10">
    <property type="entry name" value="ACP-like"/>
    <property type="match status" value="1"/>
</dbReference>
<gene>
    <name evidence="5" type="ORF">C1I98_00825</name>
</gene>
<dbReference type="PROSITE" id="PS50075">
    <property type="entry name" value="CARRIER"/>
    <property type="match status" value="1"/>
</dbReference>
<dbReference type="GO" id="GO:0005829">
    <property type="term" value="C:cytosol"/>
    <property type="evidence" value="ECO:0007669"/>
    <property type="project" value="TreeGrafter"/>
</dbReference>